<comment type="subcellular location">
    <subcellularLocation>
        <location evidence="1">Secreted</location>
    </subcellularLocation>
</comment>
<evidence type="ECO:0000256" key="3">
    <source>
        <dbReference type="ARBA" id="ARBA00022729"/>
    </source>
</evidence>
<feature type="disulfide bond" evidence="7">
    <location>
        <begin position="86"/>
        <end position="96"/>
    </location>
</feature>
<evidence type="ECO:0000256" key="6">
    <source>
        <dbReference type="ARBA" id="ARBA00023180"/>
    </source>
</evidence>
<keyword evidence="2" id="KW-0964">Secreted</keyword>
<dbReference type="Gene3D" id="3.10.250.10">
    <property type="entry name" value="SRCR-like domain"/>
    <property type="match status" value="1"/>
</dbReference>
<dbReference type="SMART" id="SM00202">
    <property type="entry name" value="SR"/>
    <property type="match status" value="1"/>
</dbReference>
<evidence type="ECO:0000313" key="9">
    <source>
        <dbReference type="Ensembl" id="ENSNMLP00000025718.1"/>
    </source>
</evidence>
<protein>
    <recommendedName>
        <fullName evidence="8">SRCR domain-containing protein</fullName>
    </recommendedName>
</protein>
<keyword evidence="4" id="KW-0677">Repeat</keyword>
<comment type="caution">
    <text evidence="7">Lacks conserved residue(s) required for the propagation of feature annotation.</text>
</comment>
<dbReference type="GO" id="GO:0031638">
    <property type="term" value="P:zymogen activation"/>
    <property type="evidence" value="ECO:0007669"/>
    <property type="project" value="TreeGrafter"/>
</dbReference>
<dbReference type="PANTHER" id="PTHR48071:SF15">
    <property type="entry name" value="SRCR DOMAIN-CONTAINING PROTEIN"/>
    <property type="match status" value="1"/>
</dbReference>
<dbReference type="PANTHER" id="PTHR48071">
    <property type="entry name" value="SRCR DOMAIN-CONTAINING PROTEIN"/>
    <property type="match status" value="1"/>
</dbReference>
<organism evidence="9 10">
    <name type="scientific">Neogobius melanostomus</name>
    <name type="common">round goby</name>
    <dbReference type="NCBI Taxonomy" id="47308"/>
    <lineage>
        <taxon>Eukaryota</taxon>
        <taxon>Metazoa</taxon>
        <taxon>Chordata</taxon>
        <taxon>Craniata</taxon>
        <taxon>Vertebrata</taxon>
        <taxon>Euteleostomi</taxon>
        <taxon>Actinopterygii</taxon>
        <taxon>Neopterygii</taxon>
        <taxon>Teleostei</taxon>
        <taxon>Neoteleostei</taxon>
        <taxon>Acanthomorphata</taxon>
        <taxon>Gobiaria</taxon>
        <taxon>Gobiiformes</taxon>
        <taxon>Gobioidei</taxon>
        <taxon>Gobiidae</taxon>
        <taxon>Benthophilinae</taxon>
        <taxon>Neogobiini</taxon>
        <taxon>Neogobius</taxon>
    </lineage>
</organism>
<name>A0A8C6WR36_9GOBI</name>
<evidence type="ECO:0000256" key="4">
    <source>
        <dbReference type="ARBA" id="ARBA00022737"/>
    </source>
</evidence>
<dbReference type="Ensembl" id="ENSNMLT00000028747.1">
    <property type="protein sequence ID" value="ENSNMLP00000025718.1"/>
    <property type="gene ID" value="ENSNMLG00000016407.1"/>
</dbReference>
<proteinExistence type="predicted"/>
<dbReference type="Pfam" id="PF00530">
    <property type="entry name" value="SRCR"/>
    <property type="match status" value="1"/>
</dbReference>
<keyword evidence="5 7" id="KW-1015">Disulfide bond</keyword>
<dbReference type="GO" id="GO:0005615">
    <property type="term" value="C:extracellular space"/>
    <property type="evidence" value="ECO:0007669"/>
    <property type="project" value="TreeGrafter"/>
</dbReference>
<evidence type="ECO:0000256" key="7">
    <source>
        <dbReference type="PROSITE-ProRule" id="PRU00196"/>
    </source>
</evidence>
<evidence type="ECO:0000259" key="8">
    <source>
        <dbReference type="PROSITE" id="PS50287"/>
    </source>
</evidence>
<evidence type="ECO:0000256" key="2">
    <source>
        <dbReference type="ARBA" id="ARBA00022525"/>
    </source>
</evidence>
<keyword evidence="3" id="KW-0732">Signal</keyword>
<feature type="domain" description="SRCR" evidence="8">
    <location>
        <begin position="20"/>
        <end position="117"/>
    </location>
</feature>
<sequence length="183" mass="19691">MNTTDTPGPTPPVTGVEGEVRLANGGNSSCSGRVEIFHRGQWGTVCDDDWDVLDAQVVCRQLGCAALQNAAFGQGTGRIWLDNVRCFGFEPSITDCGHNGFGNHNCVHAEDAGIICEGKCSTKACECIGLIDTDYSCVKYNNTIIHMTTLAAELWQGTSCSSKCSFWTGQGSHMDGRCPLFWV</sequence>
<dbReference type="PROSITE" id="PS00420">
    <property type="entry name" value="SRCR_1"/>
    <property type="match status" value="1"/>
</dbReference>
<dbReference type="AlphaFoldDB" id="A0A8C6WR36"/>
<keyword evidence="10" id="KW-1185">Reference proteome</keyword>
<reference evidence="9" key="2">
    <citation type="submission" date="2025-09" db="UniProtKB">
        <authorList>
            <consortium name="Ensembl"/>
        </authorList>
    </citation>
    <scope>IDENTIFICATION</scope>
</reference>
<dbReference type="PROSITE" id="PS50287">
    <property type="entry name" value="SRCR_2"/>
    <property type="match status" value="1"/>
</dbReference>
<evidence type="ECO:0000313" key="10">
    <source>
        <dbReference type="Proteomes" id="UP000694523"/>
    </source>
</evidence>
<dbReference type="FunFam" id="3.10.250.10:FF:000006">
    <property type="entry name" value="neurotrypsin isoform X2"/>
    <property type="match status" value="1"/>
</dbReference>
<dbReference type="SUPFAM" id="SSF56487">
    <property type="entry name" value="SRCR-like"/>
    <property type="match status" value="1"/>
</dbReference>
<accession>A0A8C6WR36</accession>
<dbReference type="PRINTS" id="PR00258">
    <property type="entry name" value="SPERACTRCPTR"/>
</dbReference>
<dbReference type="Proteomes" id="UP000694523">
    <property type="component" value="Unplaced"/>
</dbReference>
<keyword evidence="6" id="KW-0325">Glycoprotein</keyword>
<evidence type="ECO:0000256" key="5">
    <source>
        <dbReference type="ARBA" id="ARBA00023157"/>
    </source>
</evidence>
<dbReference type="InterPro" id="IPR036772">
    <property type="entry name" value="SRCR-like_dom_sf"/>
</dbReference>
<evidence type="ECO:0000256" key="1">
    <source>
        <dbReference type="ARBA" id="ARBA00004613"/>
    </source>
</evidence>
<dbReference type="GO" id="GO:0004252">
    <property type="term" value="F:serine-type endopeptidase activity"/>
    <property type="evidence" value="ECO:0007669"/>
    <property type="project" value="TreeGrafter"/>
</dbReference>
<dbReference type="GO" id="GO:0005886">
    <property type="term" value="C:plasma membrane"/>
    <property type="evidence" value="ECO:0007669"/>
    <property type="project" value="TreeGrafter"/>
</dbReference>
<reference evidence="9" key="1">
    <citation type="submission" date="2025-08" db="UniProtKB">
        <authorList>
            <consortium name="Ensembl"/>
        </authorList>
    </citation>
    <scope>IDENTIFICATION</scope>
</reference>
<dbReference type="InterPro" id="IPR001190">
    <property type="entry name" value="SRCR"/>
</dbReference>